<evidence type="ECO:0000313" key="2">
    <source>
        <dbReference type="EMBL" id="KAH0524456.1"/>
    </source>
</evidence>
<proteinExistence type="predicted"/>
<evidence type="ECO:0000313" key="3">
    <source>
        <dbReference type="Proteomes" id="UP000826573"/>
    </source>
</evidence>
<feature type="compositionally biased region" description="Low complexity" evidence="1">
    <location>
        <begin position="693"/>
        <end position="707"/>
    </location>
</feature>
<reference evidence="2 3" key="1">
    <citation type="submission" date="2021-08" db="EMBL/GenBank/DDBJ databases">
        <title>The highly contiguous genome resource for Trichoderma semiorbis FJ059, a fungal antagonistic to plant pathogens.</title>
        <authorList>
            <person name="Liu T."/>
        </authorList>
    </citation>
    <scope>NUCLEOTIDE SEQUENCE [LARGE SCALE GENOMIC DNA]</scope>
    <source>
        <strain evidence="2 3">FJ059</strain>
    </source>
</reference>
<accession>A0A9P8HE27</accession>
<organism evidence="2 3">
    <name type="scientific">Trichoderma semiorbis</name>
    <dbReference type="NCBI Taxonomy" id="1491008"/>
    <lineage>
        <taxon>Eukaryota</taxon>
        <taxon>Fungi</taxon>
        <taxon>Dikarya</taxon>
        <taxon>Ascomycota</taxon>
        <taxon>Pezizomycotina</taxon>
        <taxon>Sordariomycetes</taxon>
        <taxon>Hypocreomycetidae</taxon>
        <taxon>Hypocreales</taxon>
        <taxon>Hypocreaceae</taxon>
        <taxon>Trichoderma</taxon>
    </lineage>
</organism>
<evidence type="ECO:0008006" key="4">
    <source>
        <dbReference type="Google" id="ProtNLM"/>
    </source>
</evidence>
<feature type="compositionally biased region" description="Acidic residues" evidence="1">
    <location>
        <begin position="669"/>
        <end position="692"/>
    </location>
</feature>
<protein>
    <recommendedName>
        <fullName evidence="4">Apopolysialoglycoprotein</fullName>
    </recommendedName>
</protein>
<feature type="compositionally biased region" description="Basic residues" evidence="1">
    <location>
        <begin position="213"/>
        <end position="236"/>
    </location>
</feature>
<gene>
    <name evidence="2" type="ORF">TsFJ059_006962</name>
</gene>
<feature type="compositionally biased region" description="Polar residues" evidence="1">
    <location>
        <begin position="486"/>
        <end position="495"/>
    </location>
</feature>
<keyword evidence="3" id="KW-1185">Reference proteome</keyword>
<sequence length="774" mass="83385">MAPGTRRANRSGYVEHDDFEGLPVRQWRHEWVNVAPPVQQEQQQQNDIWAIELIHGMPKDATLLPPHTQELLRAARSGRLYKRPHPSEDDEADGETAIQDKPEKKEEDASAQGYQIRIWKQLPKNVEAPGISHLAKRRKNIVTIASRTVEEKVQGPTVTRATVRRMDAAGNPYTEEVTLSEGQRVEGEVIATRVEAIAAPQQNAFAAPPPSSVRRRPPPPKRKAKAGPGRGKKKIKQPLSTEPQTVGAAPVAGAGAAVTTIKTEAKELLTPTPNESEARNPDSEMGDVDGDDDDEEEEEGDDGDEGEEGDEGEGDETELQDESILDVTKDQDEEMVDASHIIDHPDTEMKDEQPAPSEPAPKEPSPLPPPSIPALEEPLERLTSVPLKQEDTPPRNPVIVPSPSEPSVVAEPTVETIQPMLDALPDNTTDSTIAEPPSTIVGEAPQEAMDRDVPQAEDLPPPDQVGNISSPKTEDENSRISEGTPKGQTSSQPDLNIQKPVLLHTLSTMTEDTIKPEDSVSVTAPLPESEAPSEVGNVSIDDAKEETAPANTVAEPTEPELTAPEVDGDTVMTQQNEPDLLGGLMGELDRQAAASQLLEEAMPTIAPAAEVKPESPAEPTLPEVPEPAPEAAPPITEEAPEPAPESEQQPEPESKPELELEPEPKAEPESEPVADAEPMVESEPVAEPEPVVESEPVAEPKPVTESEPIAEPEPVAEPEPEPEPKAEAEPESESLPVPAPEEQPKEELSPPVKTEPSAAEEGKEEEKEDPPANA</sequence>
<feature type="region of interest" description="Disordered" evidence="1">
    <location>
        <begin position="198"/>
        <end position="410"/>
    </location>
</feature>
<feature type="compositionally biased region" description="Acidic residues" evidence="1">
    <location>
        <begin position="708"/>
        <end position="721"/>
    </location>
</feature>
<feature type="region of interest" description="Disordered" evidence="1">
    <location>
        <begin position="511"/>
        <end position="774"/>
    </location>
</feature>
<feature type="compositionally biased region" description="Basic and acidic residues" evidence="1">
    <location>
        <begin position="98"/>
        <end position="108"/>
    </location>
</feature>
<feature type="compositionally biased region" description="Low complexity" evidence="1">
    <location>
        <begin position="397"/>
        <end position="410"/>
    </location>
</feature>
<feature type="compositionally biased region" description="Low complexity" evidence="1">
    <location>
        <begin position="245"/>
        <end position="260"/>
    </location>
</feature>
<name>A0A9P8HE27_9HYPO</name>
<evidence type="ECO:0000256" key="1">
    <source>
        <dbReference type="SAM" id="MobiDB-lite"/>
    </source>
</evidence>
<dbReference type="AlphaFoldDB" id="A0A9P8HE27"/>
<dbReference type="Proteomes" id="UP000826573">
    <property type="component" value="Unassembled WGS sequence"/>
</dbReference>
<feature type="region of interest" description="Disordered" evidence="1">
    <location>
        <begin position="77"/>
        <end position="111"/>
    </location>
</feature>
<dbReference type="EMBL" id="JAIMJC010000005">
    <property type="protein sequence ID" value="KAH0524456.1"/>
    <property type="molecule type" value="Genomic_DNA"/>
</dbReference>
<comment type="caution">
    <text evidence="2">The sequence shown here is derived from an EMBL/GenBank/DDBJ whole genome shotgun (WGS) entry which is preliminary data.</text>
</comment>
<feature type="compositionally biased region" description="Pro residues" evidence="1">
    <location>
        <begin position="356"/>
        <end position="372"/>
    </location>
</feature>
<feature type="compositionally biased region" description="Basic and acidic residues" evidence="1">
    <location>
        <begin position="340"/>
        <end position="353"/>
    </location>
</feature>
<feature type="compositionally biased region" description="Acidic residues" evidence="1">
    <location>
        <begin position="284"/>
        <end position="324"/>
    </location>
</feature>
<feature type="compositionally biased region" description="Basic and acidic residues" evidence="1">
    <location>
        <begin position="652"/>
        <end position="668"/>
    </location>
</feature>
<feature type="compositionally biased region" description="Low complexity" evidence="1">
    <location>
        <begin position="552"/>
        <end position="565"/>
    </location>
</feature>
<feature type="compositionally biased region" description="Pro residues" evidence="1">
    <location>
        <begin position="622"/>
        <end position="632"/>
    </location>
</feature>
<feature type="region of interest" description="Disordered" evidence="1">
    <location>
        <begin position="423"/>
        <end position="497"/>
    </location>
</feature>